<dbReference type="SUPFAM" id="SSF48371">
    <property type="entry name" value="ARM repeat"/>
    <property type="match status" value="1"/>
</dbReference>
<evidence type="ECO:0000313" key="1">
    <source>
        <dbReference type="EMBL" id="KAA6388189.1"/>
    </source>
</evidence>
<dbReference type="Proteomes" id="UP000324800">
    <property type="component" value="Unassembled WGS sequence"/>
</dbReference>
<comment type="caution">
    <text evidence="1">The sequence shown here is derived from an EMBL/GenBank/DDBJ whole genome shotgun (WGS) entry which is preliminary data.</text>
</comment>
<evidence type="ECO:0000313" key="2">
    <source>
        <dbReference type="Proteomes" id="UP000324800"/>
    </source>
</evidence>
<protein>
    <submittedName>
        <fullName evidence="1">Uncharacterized protein</fullName>
    </submittedName>
</protein>
<dbReference type="EMBL" id="SNRW01004080">
    <property type="protein sequence ID" value="KAA6388189.1"/>
    <property type="molecule type" value="Genomic_DNA"/>
</dbReference>
<reference evidence="1 2" key="1">
    <citation type="submission" date="2019-03" db="EMBL/GenBank/DDBJ databases">
        <title>Single cell metagenomics reveals metabolic interactions within the superorganism composed of flagellate Streblomastix strix and complex community of Bacteroidetes bacteria on its surface.</title>
        <authorList>
            <person name="Treitli S.C."/>
            <person name="Kolisko M."/>
            <person name="Husnik F."/>
            <person name="Keeling P."/>
            <person name="Hampl V."/>
        </authorList>
    </citation>
    <scope>NUCLEOTIDE SEQUENCE [LARGE SCALE GENOMIC DNA]</scope>
    <source>
        <strain evidence="1">ST1C</strain>
    </source>
</reference>
<organism evidence="1 2">
    <name type="scientific">Streblomastix strix</name>
    <dbReference type="NCBI Taxonomy" id="222440"/>
    <lineage>
        <taxon>Eukaryota</taxon>
        <taxon>Metamonada</taxon>
        <taxon>Preaxostyla</taxon>
        <taxon>Oxymonadida</taxon>
        <taxon>Streblomastigidae</taxon>
        <taxon>Streblomastix</taxon>
    </lineage>
</organism>
<gene>
    <name evidence="1" type="ORF">EZS28_016284</name>
</gene>
<dbReference type="AlphaFoldDB" id="A0A5J4W102"/>
<sequence length="155" mass="17731">MKKLLCTQEGQCSLLYVILNWRKNVSLNKTMIEVADSLLFVFETRDLQTITKPISDSIFQLTVPCSDELKLILHDLKPYPNLLRLLNHQDSKVFKDTILSISNILHAGTNTTAIDAPHLHFDVVKKCNGVELLFSLFKRTDVEQQAKQWAAICIY</sequence>
<dbReference type="InterPro" id="IPR016024">
    <property type="entry name" value="ARM-type_fold"/>
</dbReference>
<proteinExistence type="predicted"/>
<accession>A0A5J4W102</accession>
<name>A0A5J4W102_9EUKA</name>